<dbReference type="InterPro" id="IPR012334">
    <property type="entry name" value="Pectin_lyas_fold"/>
</dbReference>
<dbReference type="AlphaFoldDB" id="A0A1I4EQ10"/>
<organism evidence="2 3">
    <name type="scientific">Halogranum rubrum</name>
    <dbReference type="NCBI Taxonomy" id="553466"/>
    <lineage>
        <taxon>Archaea</taxon>
        <taxon>Methanobacteriati</taxon>
        <taxon>Methanobacteriota</taxon>
        <taxon>Stenosarchaea group</taxon>
        <taxon>Halobacteria</taxon>
        <taxon>Halobacteriales</taxon>
        <taxon>Haloferacaceae</taxon>
    </lineage>
</organism>
<dbReference type="PROSITE" id="PS51318">
    <property type="entry name" value="TAT"/>
    <property type="match status" value="1"/>
</dbReference>
<dbReference type="RefSeq" id="WP_089869476.1">
    <property type="nucleotide sequence ID" value="NZ_FOTC01000002.1"/>
</dbReference>
<name>A0A1I4EQ10_9EURY</name>
<dbReference type="Proteomes" id="UP000199607">
    <property type="component" value="Unassembled WGS sequence"/>
</dbReference>
<dbReference type="EMBL" id="FOTC01000002">
    <property type="protein sequence ID" value="SFL07835.1"/>
    <property type="molecule type" value="Genomic_DNA"/>
</dbReference>
<reference evidence="3" key="1">
    <citation type="submission" date="2016-10" db="EMBL/GenBank/DDBJ databases">
        <authorList>
            <person name="Varghese N."/>
            <person name="Submissions S."/>
        </authorList>
    </citation>
    <scope>NUCLEOTIDE SEQUENCE [LARGE SCALE GENOMIC DNA]</scope>
    <source>
        <strain evidence="3">CGMCC 1.7738</strain>
    </source>
</reference>
<evidence type="ECO:0000313" key="3">
    <source>
        <dbReference type="Proteomes" id="UP000199607"/>
    </source>
</evidence>
<dbReference type="Gene3D" id="2.160.20.10">
    <property type="entry name" value="Single-stranded right-handed beta-helix, Pectin lyase-like"/>
    <property type="match status" value="1"/>
</dbReference>
<feature type="region of interest" description="Disordered" evidence="1">
    <location>
        <begin position="32"/>
        <end position="54"/>
    </location>
</feature>
<dbReference type="SUPFAM" id="SSF51126">
    <property type="entry name" value="Pectin lyase-like"/>
    <property type="match status" value="1"/>
</dbReference>
<evidence type="ECO:0000313" key="2">
    <source>
        <dbReference type="EMBL" id="SFL07835.1"/>
    </source>
</evidence>
<dbReference type="InterPro" id="IPR006311">
    <property type="entry name" value="TAT_signal"/>
</dbReference>
<sequence length="459" mass="49812">MNNLEKPDDSNPTTWSRRSFLGTAAAGSLLGATKQGTGTVEGKKGSSDLPSTADQVQESRATTALQIGPELNLGERRVVASGEYGYDTIQDAWEHAASGDIIFVHGSYDAQEAGEEFPIVLDQSQKEVVLTGGHPSGSVIDARHAPDKNVIEVLGRGQNDYRNKAIVQKLKIRGGNIGLRIRAAPYSTYKDLVFFQTGSHGVSVETYNDASGAFKGSFGINFRSCVAWSCRGVGFRLSSEARPHSTSFYGCHALWNGYYEGNNAPGVLLRGYASRWNGGTIQNNGSYGIDARGGGSQTVYGTYFEGNGASSEFPHGIYVSKSPGLSIDSCYFNGHFSREVTNGLRDGHRAIAVVDAKGVDIRNTTFRNYTDAFLYGRNTLDVDIHRPSHDALDETEFLSDASEFQRLRSDGMVQEADLRDTDGLYRGDMGIHNGDGEALWGPAVWNGREWISVMEPTIV</sequence>
<gene>
    <name evidence="2" type="ORF">SAMN04487950_2323</name>
</gene>
<dbReference type="InterPro" id="IPR011050">
    <property type="entry name" value="Pectin_lyase_fold/virulence"/>
</dbReference>
<proteinExistence type="predicted"/>
<keyword evidence="3" id="KW-1185">Reference proteome</keyword>
<evidence type="ECO:0000256" key="1">
    <source>
        <dbReference type="SAM" id="MobiDB-lite"/>
    </source>
</evidence>
<protein>
    <submittedName>
        <fullName evidence="2">Right handed beta helix region</fullName>
    </submittedName>
</protein>
<dbReference type="STRING" id="553466.SAMN04487950_2323"/>
<accession>A0A1I4EQ10</accession>